<feature type="region of interest" description="Disordered" evidence="1">
    <location>
        <begin position="54"/>
        <end position="74"/>
    </location>
</feature>
<reference evidence="2 3" key="1">
    <citation type="journal article" date="2023" name="Nucleic Acids Res.">
        <title>The hologenome of Daphnia magna reveals possible DNA methylation and microbiome-mediated evolution of the host genome.</title>
        <authorList>
            <person name="Chaturvedi A."/>
            <person name="Li X."/>
            <person name="Dhandapani V."/>
            <person name="Marshall H."/>
            <person name="Kissane S."/>
            <person name="Cuenca-Cambronero M."/>
            <person name="Asole G."/>
            <person name="Calvet F."/>
            <person name="Ruiz-Romero M."/>
            <person name="Marangio P."/>
            <person name="Guigo R."/>
            <person name="Rago D."/>
            <person name="Mirbahai L."/>
            <person name="Eastwood N."/>
            <person name="Colbourne J.K."/>
            <person name="Zhou J."/>
            <person name="Mallon E."/>
            <person name="Orsini L."/>
        </authorList>
    </citation>
    <scope>NUCLEOTIDE SEQUENCE [LARGE SCALE GENOMIC DNA]</scope>
    <source>
        <strain evidence="2">LRV0_1</strain>
    </source>
</reference>
<gene>
    <name evidence="2" type="ORF">OUZ56_029009</name>
</gene>
<proteinExistence type="predicted"/>
<evidence type="ECO:0000313" key="3">
    <source>
        <dbReference type="Proteomes" id="UP001234178"/>
    </source>
</evidence>
<keyword evidence="3" id="KW-1185">Reference proteome</keyword>
<protein>
    <submittedName>
        <fullName evidence="2">Uncharacterized protein</fullName>
    </submittedName>
</protein>
<evidence type="ECO:0000313" key="2">
    <source>
        <dbReference type="EMBL" id="KAK4036961.1"/>
    </source>
</evidence>
<dbReference type="EMBL" id="JAOYFB010000040">
    <property type="protein sequence ID" value="KAK4036961.1"/>
    <property type="molecule type" value="Genomic_DNA"/>
</dbReference>
<accession>A0ABR0B5J9</accession>
<comment type="caution">
    <text evidence="2">The sequence shown here is derived from an EMBL/GenBank/DDBJ whole genome shotgun (WGS) entry which is preliminary data.</text>
</comment>
<sequence>MLCDLVIPVAEDAASYFILYPEYWQDPKKNSTAMTRQAGLLRVRLQSTSIHESMQQQYSGHTAERAHTRLKPAR</sequence>
<dbReference type="Proteomes" id="UP001234178">
    <property type="component" value="Unassembled WGS sequence"/>
</dbReference>
<evidence type="ECO:0000256" key="1">
    <source>
        <dbReference type="SAM" id="MobiDB-lite"/>
    </source>
</evidence>
<organism evidence="2 3">
    <name type="scientific">Daphnia magna</name>
    <dbReference type="NCBI Taxonomy" id="35525"/>
    <lineage>
        <taxon>Eukaryota</taxon>
        <taxon>Metazoa</taxon>
        <taxon>Ecdysozoa</taxon>
        <taxon>Arthropoda</taxon>
        <taxon>Crustacea</taxon>
        <taxon>Branchiopoda</taxon>
        <taxon>Diplostraca</taxon>
        <taxon>Cladocera</taxon>
        <taxon>Anomopoda</taxon>
        <taxon>Daphniidae</taxon>
        <taxon>Daphnia</taxon>
    </lineage>
</organism>
<name>A0ABR0B5J9_9CRUS</name>